<comment type="caution">
    <text evidence="3">The sequence shown here is derived from an EMBL/GenBank/DDBJ whole genome shotgun (WGS) entry which is preliminary data.</text>
</comment>
<dbReference type="InterPro" id="IPR046538">
    <property type="entry name" value="DUF6603"/>
</dbReference>
<feature type="region of interest" description="Disordered" evidence="1">
    <location>
        <begin position="387"/>
        <end position="407"/>
    </location>
</feature>
<dbReference type="Pfam" id="PF20248">
    <property type="entry name" value="DUF6603"/>
    <property type="match status" value="1"/>
</dbReference>
<reference evidence="3" key="1">
    <citation type="submission" date="2013-05" db="EMBL/GenBank/DDBJ databases">
        <title>Draft genome sequences of six wheat associated Fusarium spp. isolates.</title>
        <authorList>
            <person name="Moolhuijzen P.M."/>
            <person name="Manners J.M."/>
            <person name="Wilcox S."/>
            <person name="Bellgard M.I."/>
            <person name="Gardiner D.M."/>
        </authorList>
    </citation>
    <scope>NUCLEOTIDE SEQUENCE</scope>
    <source>
        <strain evidence="3">CS3069</strain>
    </source>
</reference>
<dbReference type="AlphaFoldDB" id="A0A090MIC3"/>
<name>A0A090MIC3_9HYPO</name>
<dbReference type="EMBL" id="CBMI010003935">
    <property type="protein sequence ID" value="CEG05420.1"/>
    <property type="molecule type" value="Genomic_DNA"/>
</dbReference>
<evidence type="ECO:0000259" key="2">
    <source>
        <dbReference type="Pfam" id="PF20248"/>
    </source>
</evidence>
<gene>
    <name evidence="3" type="ORF">BN850_0113700</name>
</gene>
<proteinExistence type="predicted"/>
<accession>A0A090MIC3</accession>
<organism evidence="3">
    <name type="scientific">Fusarium clavum</name>
    <dbReference type="NCBI Taxonomy" id="2594811"/>
    <lineage>
        <taxon>Eukaryota</taxon>
        <taxon>Fungi</taxon>
        <taxon>Dikarya</taxon>
        <taxon>Ascomycota</taxon>
        <taxon>Pezizomycotina</taxon>
        <taxon>Sordariomycetes</taxon>
        <taxon>Hypocreomycetidae</taxon>
        <taxon>Hypocreales</taxon>
        <taxon>Nectriaceae</taxon>
        <taxon>Fusarium</taxon>
        <taxon>Fusarium incarnatum-equiseti species complex</taxon>
    </lineage>
</organism>
<feature type="domain" description="DUF6603" evidence="2">
    <location>
        <begin position="2"/>
        <end position="236"/>
    </location>
</feature>
<protein>
    <submittedName>
        <fullName evidence="3">WGS project CBMI000000000 data, contig CS3069_c003937</fullName>
    </submittedName>
</protein>
<evidence type="ECO:0000256" key="1">
    <source>
        <dbReference type="SAM" id="MobiDB-lite"/>
    </source>
</evidence>
<evidence type="ECO:0000313" key="3">
    <source>
        <dbReference type="EMBL" id="CEG05420.1"/>
    </source>
</evidence>
<sequence length="480" mass="52716">MYYWWKNPARVEGVSGHQEDDWVFTAGGYHPSFVVPAHYPNPERLSISWSWNNTVSILGEAYFAITPKACMGGGHLRATLSLGPLSAFFDATVDFLINYDPFFFQGESRISVGVRYDMDLWLVHLHINIQIGAVLHIQGPPMSGFVHVDFWVFGFDIAFGGEPNKDKDKILLLDEFYRLVLQTGTGPKAVSGPDPLTTPNTAHIFSGETGILAPAKASTPTSSTAWRVQGGFFSFSLTCRFPTNHLAFGDEKDAKETQGTDPLFAKAMHGMQALNVVLTVKIQKRITDSKGNVHLEHDISHAWSWAQTMKSAPGAVWGLYDESKDPSKSVRQVKDLLNESSGKSSLVASGYRLAVPPSKPSTEVIPAFNTLEAMRYKVPGNQFPSFESASEAWEPRATQPDSDEAGTAYEEVRKGWKKVDQKQVEIGINLWTSALGWGELTGAKALSGATPEILTRDMEQLLVAPPLLGQDPVAQIFPVA</sequence>